<reference evidence="9" key="1">
    <citation type="journal article" date="2014" name="PLoS ONE">
        <title>Transcriptome-Based Identification of ABC Transporters in the Western Tarnished Plant Bug Lygus hesperus.</title>
        <authorList>
            <person name="Hull J.J."/>
            <person name="Chaney K."/>
            <person name="Geib S.M."/>
            <person name="Fabrick J.A."/>
            <person name="Brent C.S."/>
            <person name="Walsh D."/>
            <person name="Lavine L.C."/>
        </authorList>
    </citation>
    <scope>NUCLEOTIDE SEQUENCE</scope>
</reference>
<dbReference type="Gene3D" id="3.30.420.10">
    <property type="entry name" value="Ribonuclease H-like superfamily/Ribonuclease H"/>
    <property type="match status" value="1"/>
</dbReference>
<evidence type="ECO:0000256" key="3">
    <source>
        <dbReference type="ARBA" id="ARBA00012180"/>
    </source>
</evidence>
<organism evidence="9">
    <name type="scientific">Lygus hesperus</name>
    <name type="common">Western plant bug</name>
    <dbReference type="NCBI Taxonomy" id="30085"/>
    <lineage>
        <taxon>Eukaryota</taxon>
        <taxon>Metazoa</taxon>
        <taxon>Ecdysozoa</taxon>
        <taxon>Arthropoda</taxon>
        <taxon>Hexapoda</taxon>
        <taxon>Insecta</taxon>
        <taxon>Pterygota</taxon>
        <taxon>Neoptera</taxon>
        <taxon>Paraneoptera</taxon>
        <taxon>Hemiptera</taxon>
        <taxon>Heteroptera</taxon>
        <taxon>Panheteroptera</taxon>
        <taxon>Cimicomorpha</taxon>
        <taxon>Miridae</taxon>
        <taxon>Mirini</taxon>
        <taxon>Lygus</taxon>
    </lineage>
</organism>
<gene>
    <name evidence="9" type="primary">gag-pol_79</name>
    <name evidence="9" type="ORF">CM83_19787</name>
</gene>
<evidence type="ECO:0000256" key="6">
    <source>
        <dbReference type="ARBA" id="ARBA00022759"/>
    </source>
</evidence>
<keyword evidence="5" id="KW-0479">Metal-binding</keyword>
<proteinExistence type="inferred from homology"/>
<comment type="similarity">
    <text evidence="2">Belongs to the RNase H family.</text>
</comment>
<reference evidence="9" key="2">
    <citation type="submission" date="2014-07" db="EMBL/GenBank/DDBJ databases">
        <authorList>
            <person name="Hull J."/>
        </authorList>
    </citation>
    <scope>NUCLEOTIDE SEQUENCE</scope>
</reference>
<dbReference type="PANTHER" id="PTHR10642">
    <property type="entry name" value="RIBONUCLEASE H1"/>
    <property type="match status" value="1"/>
</dbReference>
<dbReference type="Pfam" id="PF00075">
    <property type="entry name" value="RNase_H"/>
    <property type="match status" value="1"/>
</dbReference>
<dbReference type="InterPro" id="IPR002156">
    <property type="entry name" value="RNaseH_domain"/>
</dbReference>
<evidence type="ECO:0000256" key="7">
    <source>
        <dbReference type="ARBA" id="ARBA00022801"/>
    </source>
</evidence>
<dbReference type="PROSITE" id="PS50879">
    <property type="entry name" value="RNASE_H_1"/>
    <property type="match status" value="1"/>
</dbReference>
<dbReference type="AlphaFoldDB" id="A0A0A9XIK7"/>
<evidence type="ECO:0000256" key="1">
    <source>
        <dbReference type="ARBA" id="ARBA00000077"/>
    </source>
</evidence>
<keyword evidence="6" id="KW-0255">Endonuclease</keyword>
<evidence type="ECO:0000259" key="8">
    <source>
        <dbReference type="PROSITE" id="PS50879"/>
    </source>
</evidence>
<dbReference type="GO" id="GO:0003676">
    <property type="term" value="F:nucleic acid binding"/>
    <property type="evidence" value="ECO:0007669"/>
    <property type="project" value="InterPro"/>
</dbReference>
<feature type="domain" description="RNase H type-1" evidence="8">
    <location>
        <begin position="59"/>
        <end position="192"/>
    </location>
</feature>
<accession>A0A0A9XIK7</accession>
<comment type="catalytic activity">
    <reaction evidence="1">
        <text>Endonucleolytic cleavage to 5'-phosphomonoester.</text>
        <dbReference type="EC" id="3.1.26.4"/>
    </reaction>
</comment>
<dbReference type="EC" id="3.1.26.4" evidence="3"/>
<keyword evidence="7" id="KW-0378">Hydrolase</keyword>
<name>A0A0A9XIK7_LYGHE</name>
<dbReference type="InterPro" id="IPR012337">
    <property type="entry name" value="RNaseH-like_sf"/>
</dbReference>
<dbReference type="CDD" id="cd09276">
    <property type="entry name" value="Rnase_HI_RT_non_LTR"/>
    <property type="match status" value="1"/>
</dbReference>
<feature type="non-terminal residue" evidence="9">
    <location>
        <position position="1"/>
    </location>
</feature>
<dbReference type="PANTHER" id="PTHR10642:SF26">
    <property type="entry name" value="RIBONUCLEASE H1"/>
    <property type="match status" value="1"/>
</dbReference>
<dbReference type="SUPFAM" id="SSF53098">
    <property type="entry name" value="Ribonuclease H-like"/>
    <property type="match status" value="1"/>
</dbReference>
<dbReference type="InterPro" id="IPR050092">
    <property type="entry name" value="RNase_H"/>
</dbReference>
<dbReference type="GO" id="GO:0043137">
    <property type="term" value="P:DNA replication, removal of RNA primer"/>
    <property type="evidence" value="ECO:0007669"/>
    <property type="project" value="TreeGrafter"/>
</dbReference>
<dbReference type="InterPro" id="IPR036397">
    <property type="entry name" value="RNaseH_sf"/>
</dbReference>
<evidence type="ECO:0000256" key="2">
    <source>
        <dbReference type="ARBA" id="ARBA00005300"/>
    </source>
</evidence>
<keyword evidence="4" id="KW-0540">Nuclease</keyword>
<dbReference type="GO" id="GO:0046872">
    <property type="term" value="F:metal ion binding"/>
    <property type="evidence" value="ECO:0007669"/>
    <property type="project" value="UniProtKB-KW"/>
</dbReference>
<evidence type="ECO:0000313" key="9">
    <source>
        <dbReference type="EMBL" id="JAG20552.1"/>
    </source>
</evidence>
<evidence type="ECO:0000256" key="4">
    <source>
        <dbReference type="ARBA" id="ARBA00022722"/>
    </source>
</evidence>
<evidence type="ECO:0000256" key="5">
    <source>
        <dbReference type="ARBA" id="ARBA00022723"/>
    </source>
</evidence>
<dbReference type="EMBL" id="GBHO01023052">
    <property type="protein sequence ID" value="JAG20552.1"/>
    <property type="molecule type" value="Transcribed_RNA"/>
</dbReference>
<protein>
    <recommendedName>
        <fullName evidence="3">ribonuclease H</fullName>
        <ecNumber evidence="3">3.1.26.4</ecNumber>
    </recommendedName>
</protein>
<dbReference type="GO" id="GO:0004523">
    <property type="term" value="F:RNA-DNA hybrid ribonuclease activity"/>
    <property type="evidence" value="ECO:0007669"/>
    <property type="project" value="UniProtKB-EC"/>
</dbReference>
<sequence length="352" mass="40416">LLCSSFMDLYDDLKWVHQSAVPLKYVIPFDVYIHPPSVTRLEISNQRQRSHEDQVNERWPDSCTIYTDGSLIEGKTGSAFYDATNQYSLRQRGWDNGSIYSAEAIAILLALEYFGNQVDCPRVVIFSDCMSIIHKFQNLSPTNHLSPIEARILHTTYQLRTQGRRVVFCWVRGHRGVAGNEIVDCLAKGATNLPLPRPTASYPHSDLKRKITISTKRTWASEFHGYHAGNRYKSLFPKLKKYPWFHSIPETQSKSFYRTITRLRSGHCNTNLSLFRKHLADSPDCPHCPGQDESVQHIILDCNHYSTERSLLVSNISSLISHPFNVDTLLITEDYKVYSEIFKFLTKINISV</sequence>